<sequence length="235" mass="26795">MLHQFTITKPFWELFPDVQVAVITVRGIDNHDHGQVPANLLREANDQVEDLIPYEPISKNPFIHEWREAFSKFKTKKGARFAVENLLKRAKKGNPVPSIDPIVDLYNVISLKYGFPVGCLDEDKIVGDMQLTVAEGGEPFTAIGEDDNEPALAGEVIYRDEAKVTSRCWAWRDSQISEATEDSTNFLMYVECLKPEWREDHKRVLKELTDSIQQYLGGDIETQIVTIEQPSITFK</sequence>
<dbReference type="Gene3D" id="3.50.40.10">
    <property type="entry name" value="Phenylalanyl-trna Synthetase, Chain B, domain 3"/>
    <property type="match status" value="1"/>
</dbReference>
<dbReference type="Proteomes" id="UP000028700">
    <property type="component" value="Unassembled WGS sequence"/>
</dbReference>
<dbReference type="SUPFAM" id="SSF56037">
    <property type="entry name" value="PheT/TilS domain"/>
    <property type="match status" value="1"/>
</dbReference>
<evidence type="ECO:0000313" key="3">
    <source>
        <dbReference type="Proteomes" id="UP000028700"/>
    </source>
</evidence>
<dbReference type="RefSeq" id="WP_034525996.1">
    <property type="nucleotide sequence ID" value="NZ_BBAZ01000012.1"/>
</dbReference>
<dbReference type="SMART" id="SM00873">
    <property type="entry name" value="B3_4"/>
    <property type="match status" value="1"/>
</dbReference>
<organism evidence="2 3">
    <name type="scientific">Secundilactobacillus oryzae JCM 18671</name>
    <dbReference type="NCBI Taxonomy" id="1291743"/>
    <lineage>
        <taxon>Bacteria</taxon>
        <taxon>Bacillati</taxon>
        <taxon>Bacillota</taxon>
        <taxon>Bacilli</taxon>
        <taxon>Lactobacillales</taxon>
        <taxon>Lactobacillaceae</taxon>
        <taxon>Secundilactobacillus</taxon>
    </lineage>
</organism>
<dbReference type="EMBL" id="BBJM01000002">
    <property type="protein sequence ID" value="GAK47115.1"/>
    <property type="molecule type" value="Genomic_DNA"/>
</dbReference>
<dbReference type="GO" id="GO:0003723">
    <property type="term" value="F:RNA binding"/>
    <property type="evidence" value="ECO:0007669"/>
    <property type="project" value="InterPro"/>
</dbReference>
<name>A0A081BGE7_9LACO</name>
<dbReference type="STRING" id="1291743.LOSG293_020530"/>
<keyword evidence="3" id="KW-1185">Reference proteome</keyword>
<dbReference type="InterPro" id="IPR005146">
    <property type="entry name" value="B3/B4_tRNA-bd"/>
</dbReference>
<dbReference type="PANTHER" id="PTHR39209:SF2">
    <property type="entry name" value="CYTOPLASMIC PROTEIN"/>
    <property type="match status" value="1"/>
</dbReference>
<dbReference type="InterPro" id="IPR020825">
    <property type="entry name" value="Phe-tRNA_synthase-like_B3/B4"/>
</dbReference>
<keyword evidence="2" id="KW-0436">Ligase</keyword>
<dbReference type="eggNOG" id="COG3382">
    <property type="taxonomic scope" value="Bacteria"/>
</dbReference>
<feature type="domain" description="B3/B4 tRNA-binding" evidence="1">
    <location>
        <begin position="64"/>
        <end position="217"/>
    </location>
</feature>
<dbReference type="OrthoDB" id="276580at2"/>
<evidence type="ECO:0000313" key="2">
    <source>
        <dbReference type="EMBL" id="GAK47115.1"/>
    </source>
</evidence>
<dbReference type="GO" id="GO:0004826">
    <property type="term" value="F:phenylalanine-tRNA ligase activity"/>
    <property type="evidence" value="ECO:0007669"/>
    <property type="project" value="InterPro"/>
</dbReference>
<dbReference type="Pfam" id="PF03483">
    <property type="entry name" value="B3_4"/>
    <property type="match status" value="1"/>
</dbReference>
<gene>
    <name evidence="2" type="ORF">LOSG293_020530</name>
</gene>
<accession>A0A081BGE7</accession>
<evidence type="ECO:0000259" key="1">
    <source>
        <dbReference type="SMART" id="SM00873"/>
    </source>
</evidence>
<dbReference type="AlphaFoldDB" id="A0A081BGE7"/>
<dbReference type="PANTHER" id="PTHR39209">
    <property type="match status" value="1"/>
</dbReference>
<comment type="caution">
    <text evidence="2">The sequence shown here is derived from an EMBL/GenBank/DDBJ whole genome shotgun (WGS) entry which is preliminary data.</text>
</comment>
<reference evidence="2" key="1">
    <citation type="journal article" date="2014" name="Genome Announc.">
        <title>Draft Genome Sequence of Lactobacillus oryzae Strain SG293T.</title>
        <authorList>
            <person name="Tanizawa Y."/>
            <person name="Fujisawa T."/>
            <person name="Mochizuki T."/>
            <person name="Kaminuma E."/>
            <person name="Nakamura Y."/>
            <person name="Tohno M."/>
        </authorList>
    </citation>
    <scope>NUCLEOTIDE SEQUENCE [LARGE SCALE GENOMIC DNA]</scope>
    <source>
        <strain evidence="2">SG293</strain>
    </source>
</reference>
<protein>
    <submittedName>
        <fullName evidence="2">Possible RNA ligase</fullName>
    </submittedName>
</protein>
<proteinExistence type="predicted"/>